<name>A0ABR8XLE4_9BACL</name>
<dbReference type="Proteomes" id="UP000600565">
    <property type="component" value="Unassembled WGS sequence"/>
</dbReference>
<organism evidence="2 3">
    <name type="scientific">Solibacillus merdavium</name>
    <dbReference type="NCBI Taxonomy" id="2762218"/>
    <lineage>
        <taxon>Bacteria</taxon>
        <taxon>Bacillati</taxon>
        <taxon>Bacillota</taxon>
        <taxon>Bacilli</taxon>
        <taxon>Bacillales</taxon>
        <taxon>Caryophanaceae</taxon>
        <taxon>Solibacillus</taxon>
    </lineage>
</organism>
<dbReference type="RefSeq" id="WP_191703344.1">
    <property type="nucleotide sequence ID" value="NZ_JACSPW010000005.1"/>
</dbReference>
<dbReference type="InterPro" id="IPR020258">
    <property type="entry name" value="Uncharacterised_YbeF"/>
</dbReference>
<sequence length="78" mass="9183">MEFLLVFLILPIIIYTVSSISYLLFKKWFIAPLIVFSVLTILTFTTFGETFFFWVIIFTIFSIITSIMNTKKSKRTRA</sequence>
<feature type="transmembrane region" description="Helical" evidence="1">
    <location>
        <begin position="29"/>
        <end position="45"/>
    </location>
</feature>
<gene>
    <name evidence="2" type="ORF">H9632_06715</name>
</gene>
<keyword evidence="1" id="KW-0812">Transmembrane</keyword>
<evidence type="ECO:0000256" key="1">
    <source>
        <dbReference type="SAM" id="Phobius"/>
    </source>
</evidence>
<comment type="caution">
    <text evidence="2">The sequence shown here is derived from an EMBL/GenBank/DDBJ whole genome shotgun (WGS) entry which is preliminary data.</text>
</comment>
<reference evidence="2 3" key="1">
    <citation type="submission" date="2020-08" db="EMBL/GenBank/DDBJ databases">
        <title>A Genomic Blueprint of the Chicken Gut Microbiome.</title>
        <authorList>
            <person name="Gilroy R."/>
            <person name="Ravi A."/>
            <person name="Getino M."/>
            <person name="Pursley I."/>
            <person name="Horton D.L."/>
            <person name="Alikhan N.-F."/>
            <person name="Baker D."/>
            <person name="Gharbi K."/>
            <person name="Hall N."/>
            <person name="Watson M."/>
            <person name="Adriaenssens E.M."/>
            <person name="Foster-Nyarko E."/>
            <person name="Jarju S."/>
            <person name="Secka A."/>
            <person name="Antonio M."/>
            <person name="Oren A."/>
            <person name="Chaudhuri R."/>
            <person name="La Ragione R.M."/>
            <person name="Hildebrand F."/>
            <person name="Pallen M.J."/>
        </authorList>
    </citation>
    <scope>NUCLEOTIDE SEQUENCE [LARGE SCALE GENOMIC DNA]</scope>
    <source>
        <strain evidence="2 3">Sa1YVA6</strain>
    </source>
</reference>
<keyword evidence="1" id="KW-0472">Membrane</keyword>
<proteinExistence type="predicted"/>
<evidence type="ECO:0000313" key="2">
    <source>
        <dbReference type="EMBL" id="MBD8032753.1"/>
    </source>
</evidence>
<keyword evidence="1" id="KW-1133">Transmembrane helix</keyword>
<protein>
    <submittedName>
        <fullName evidence="2">DUF2651 family protein</fullName>
    </submittedName>
</protein>
<dbReference type="EMBL" id="JACSPW010000005">
    <property type="protein sequence ID" value="MBD8032753.1"/>
    <property type="molecule type" value="Genomic_DNA"/>
</dbReference>
<feature type="transmembrane region" description="Helical" evidence="1">
    <location>
        <begin position="51"/>
        <end position="68"/>
    </location>
</feature>
<evidence type="ECO:0000313" key="3">
    <source>
        <dbReference type="Proteomes" id="UP000600565"/>
    </source>
</evidence>
<dbReference type="Pfam" id="PF10852">
    <property type="entry name" value="DUF2651"/>
    <property type="match status" value="1"/>
</dbReference>
<feature type="transmembrane region" description="Helical" evidence="1">
    <location>
        <begin position="6"/>
        <end position="24"/>
    </location>
</feature>
<accession>A0ABR8XLE4</accession>
<keyword evidence="3" id="KW-1185">Reference proteome</keyword>